<name>A0A1Q6FBI3_9BACT</name>
<reference evidence="1 2" key="1">
    <citation type="journal article" date="2016" name="Nat. Biotechnol.">
        <title>Measurement of bacterial replication rates in microbial communities.</title>
        <authorList>
            <person name="Brown C.T."/>
            <person name="Olm M.R."/>
            <person name="Thomas B.C."/>
            <person name="Banfield J.F."/>
        </authorList>
    </citation>
    <scope>NUCLEOTIDE SEQUENCE [LARGE SCALE GENOMIC DNA]</scope>
    <source>
        <strain evidence="1">CAG:67_53_122</strain>
    </source>
</reference>
<protein>
    <submittedName>
        <fullName evidence="1">Uncharacterized protein</fullName>
    </submittedName>
</protein>
<dbReference type="AlphaFoldDB" id="A0A1Q6FBI3"/>
<comment type="caution">
    <text evidence="1">The sequence shown here is derived from an EMBL/GenBank/DDBJ whole genome shotgun (WGS) entry which is preliminary data.</text>
</comment>
<accession>A0A1Q6FBI3</accession>
<dbReference type="STRING" id="28117.BHV66_02425"/>
<dbReference type="SUPFAM" id="SSF49265">
    <property type="entry name" value="Fibronectin type III"/>
    <property type="match status" value="1"/>
</dbReference>
<dbReference type="CDD" id="cd00063">
    <property type="entry name" value="FN3"/>
    <property type="match status" value="1"/>
</dbReference>
<gene>
    <name evidence="1" type="ORF">BHV66_02425</name>
</gene>
<proteinExistence type="predicted"/>
<dbReference type="EMBL" id="MNQH01000002">
    <property type="protein sequence ID" value="OKY96203.1"/>
    <property type="molecule type" value="Genomic_DNA"/>
</dbReference>
<dbReference type="RefSeq" id="WP_337398359.1">
    <property type="nucleotide sequence ID" value="NZ_DBEZWH010000039.1"/>
</dbReference>
<evidence type="ECO:0000313" key="2">
    <source>
        <dbReference type="Proteomes" id="UP000187417"/>
    </source>
</evidence>
<dbReference type="InterPro" id="IPR003961">
    <property type="entry name" value="FN3_dom"/>
</dbReference>
<evidence type="ECO:0000313" key="1">
    <source>
        <dbReference type="EMBL" id="OKY96203.1"/>
    </source>
</evidence>
<dbReference type="InterPro" id="IPR036116">
    <property type="entry name" value="FN3_sf"/>
</dbReference>
<dbReference type="Proteomes" id="UP000187417">
    <property type="component" value="Unassembled WGS sequence"/>
</dbReference>
<sequence>MPATETIADAEALFERGPVRYFEGEKTVKVDLNDLVGDTEYNLYVAVRNINPLVYSDLASEVIDTHVPYTEMITLESVGLTSFSYHIMKPEGVTKYKHVCLSKSDYDYIVSLIGGSLHSYVSAFGAEATEDQTYNFDTTFFDIVDFRQDIYSDMEFIIIAGEVDENGQVAESAVKSLLFKTKKAGVAPYDFEVSVGNIGSMTADIAIEPEEGIERFRYLVASRADFDYTAFEGEASVRRMIIGHWDDLTNESTKAITVNATGLKPNTEYQVGIVGFDKELREKVLLYDFTTGEPTGPKPTLAVETQTVETPWNKAAFKVNATYAVAMTAGVFPKGSIDEVLGRPGNENLTAGDVIYNNGTQLTEQEVAAAMSEEGLVIESGELLPNTEYEFGVYAANAEGVGVSEIVEFTTLLPPQQGGELRAKLPGKYTATTKDSNGDPVTFSVTIATGVNEATEKAYSDLNRLVVLGFAPCGVDYASPEELLANGWAATEEEANANYGPKWFIEFNSDETISTSLPVNDELDYTMLNFDGKQYYFHAFAKRPTSDRYTDAVRSFPVEVSDDLTVTIKKLVEETDYGTFTYYPGVLSGTSQWWGDMVFAASEEIVLKRDADQGPEPAAVKSVRHLSMPERVTVNLGASPAVDNRRAVAERLMR</sequence>
<organism evidence="1 2">
    <name type="scientific">Alistipes putredinis</name>
    <dbReference type="NCBI Taxonomy" id="28117"/>
    <lineage>
        <taxon>Bacteria</taxon>
        <taxon>Pseudomonadati</taxon>
        <taxon>Bacteroidota</taxon>
        <taxon>Bacteroidia</taxon>
        <taxon>Bacteroidales</taxon>
        <taxon>Rikenellaceae</taxon>
        <taxon>Alistipes</taxon>
    </lineage>
</organism>